<protein>
    <submittedName>
        <fullName evidence="2">SGNH/GDSL hydrolase family protein</fullName>
    </submittedName>
</protein>
<reference evidence="2" key="1">
    <citation type="submission" date="2019-08" db="EMBL/GenBank/DDBJ databases">
        <title>Comparative genome analysis confer to the adaptation heavy metal polluted environment.</title>
        <authorList>
            <person name="Li Y."/>
        </authorList>
    </citation>
    <scope>NUCLEOTIDE SEQUENCE [LARGE SCALE GENOMIC DNA]</scope>
    <source>
        <strain evidence="2">P1</strain>
    </source>
</reference>
<dbReference type="InterPro" id="IPR036514">
    <property type="entry name" value="SGNH_hydro_sf"/>
</dbReference>
<evidence type="ECO:0000313" key="3">
    <source>
        <dbReference type="Proteomes" id="UP000251402"/>
    </source>
</evidence>
<keyword evidence="2" id="KW-0378">Hydrolase</keyword>
<keyword evidence="3" id="KW-1185">Reference proteome</keyword>
<sequence>MATRDALKNFFLRGAKPTAGQFASLIDSFWHKDEDSIPVSKITNLSNTLAGKAATEDLQTEATTRAAADEDLQLQINELAESGGIGYTAENVANKNVANGYAGLDETGKVSADQLPSYVDDVLEFANFAALPSPGEAGKIYITIDNNNEYRWSGSTYIQIVASPGTTDAVPEGATNKYFTVTRVLNSILTGIGFGTSTAVAATDSVLQALGKLQAQITALFKIPVGGTAGQILAKNSNTDGDVHWINAPVDGAQGPAGVGVPNGGAAGQILAKNSATDGDTHWINAPSGGGGGSSEPSGQIKSFRVDYGAVGDGVSDDLTAINNALLSENVIEDSGDFFVSAAYDNKYGTPINGNVRILKNNANGGKQQLNSYADKFQHVFGTEYLSYFHKKLIANRASAATTAPTPINVVLTGDSTTFGDISGEEANYNIGIVMTDLASRDLIPAINFLNHGQGGKTTQDWLDTYLAADLAANPDVLVIRWGINDTAGITPRQLIDKIDTGLSTIRGNANYTKEKLSIVLCSMSTTTDDNLGHKGEIFNEEYNKGLRTLARKYACCYMDVYAMWQDARNGQDYISAYDAGRPNELIHPAKSFKVLIACATYDILFPKYYRNSPLRDGGFSAPTMSKPFSYYPIGISYDFVTTDGGWPINGSLVSHKSSLTSIQQTLMNIGGADPIMYVRSGYANSWSTWKIVPFGVVNPLTNRGFNNPAASTLPNSYPDGITYDFGLTDNGFPINGFLITNKTGLNGFAKQEISSYDGGAAMYIRGGYANAWQAWKQVTLV</sequence>
<dbReference type="CDD" id="cd19958">
    <property type="entry name" value="pyocin_knob"/>
    <property type="match status" value="1"/>
</dbReference>
<dbReference type="AlphaFoldDB" id="A0A5C1I5K1"/>
<dbReference type="RefSeq" id="WP_112574863.1">
    <property type="nucleotide sequence ID" value="NZ_CP043450.1"/>
</dbReference>
<feature type="domain" description="SGNH hydrolase-type esterase" evidence="1">
    <location>
        <begin position="414"/>
        <end position="589"/>
    </location>
</feature>
<gene>
    <name evidence="2" type="ORF">DEO27_026930</name>
</gene>
<dbReference type="Gene3D" id="3.40.50.1110">
    <property type="entry name" value="SGNH hydrolase"/>
    <property type="match status" value="1"/>
</dbReference>
<dbReference type="EMBL" id="CP043450">
    <property type="protein sequence ID" value="QEM13492.1"/>
    <property type="molecule type" value="Genomic_DNA"/>
</dbReference>
<accession>A0A5C1I5K1</accession>
<dbReference type="Proteomes" id="UP000251402">
    <property type="component" value="Chromosome"/>
</dbReference>
<organism evidence="2 3">
    <name type="scientific">Mucilaginibacter rubeus</name>
    <dbReference type="NCBI Taxonomy" id="2027860"/>
    <lineage>
        <taxon>Bacteria</taxon>
        <taxon>Pseudomonadati</taxon>
        <taxon>Bacteroidota</taxon>
        <taxon>Sphingobacteriia</taxon>
        <taxon>Sphingobacteriales</taxon>
        <taxon>Sphingobacteriaceae</taxon>
        <taxon>Mucilaginibacter</taxon>
    </lineage>
</organism>
<dbReference type="InterPro" id="IPR013830">
    <property type="entry name" value="SGNH_hydro"/>
</dbReference>
<evidence type="ECO:0000313" key="2">
    <source>
        <dbReference type="EMBL" id="QEM13492.1"/>
    </source>
</evidence>
<dbReference type="GO" id="GO:0016788">
    <property type="term" value="F:hydrolase activity, acting on ester bonds"/>
    <property type="evidence" value="ECO:0007669"/>
    <property type="project" value="UniProtKB-ARBA"/>
</dbReference>
<dbReference type="KEGG" id="mrub:DEO27_026930"/>
<evidence type="ECO:0000259" key="1">
    <source>
        <dbReference type="Pfam" id="PF13472"/>
    </source>
</evidence>
<dbReference type="OrthoDB" id="8457242at2"/>
<proteinExistence type="predicted"/>
<name>A0A5C1I5K1_9SPHI</name>
<dbReference type="SUPFAM" id="SSF52266">
    <property type="entry name" value="SGNH hydrolase"/>
    <property type="match status" value="1"/>
</dbReference>
<dbReference type="Pfam" id="PF13472">
    <property type="entry name" value="Lipase_GDSL_2"/>
    <property type="match status" value="1"/>
</dbReference>